<evidence type="ECO:0000313" key="4">
    <source>
        <dbReference type="EMBL" id="MDA0632663.1"/>
    </source>
</evidence>
<proteinExistence type="predicted"/>
<dbReference type="Proteomes" id="UP001144036">
    <property type="component" value="Unassembled WGS sequence"/>
</dbReference>
<dbReference type="InterPro" id="IPR020845">
    <property type="entry name" value="AMP-binding_CS"/>
</dbReference>
<dbReference type="GO" id="GO:0016874">
    <property type="term" value="F:ligase activity"/>
    <property type="evidence" value="ECO:0007669"/>
    <property type="project" value="UniProtKB-KW"/>
</dbReference>
<organism evidence="4 5">
    <name type="scientific">Nonomuraea corallina</name>
    <dbReference type="NCBI Taxonomy" id="2989783"/>
    <lineage>
        <taxon>Bacteria</taxon>
        <taxon>Bacillati</taxon>
        <taxon>Actinomycetota</taxon>
        <taxon>Actinomycetes</taxon>
        <taxon>Streptosporangiales</taxon>
        <taxon>Streptosporangiaceae</taxon>
        <taxon>Nonomuraea</taxon>
    </lineage>
</organism>
<dbReference type="PROSITE" id="PS00455">
    <property type="entry name" value="AMP_BINDING"/>
    <property type="match status" value="1"/>
</dbReference>
<feature type="compositionally biased region" description="Basic and acidic residues" evidence="1">
    <location>
        <begin position="348"/>
        <end position="362"/>
    </location>
</feature>
<dbReference type="InterPro" id="IPR000873">
    <property type="entry name" value="AMP-dep_synth/lig_dom"/>
</dbReference>
<dbReference type="InterPro" id="IPR045851">
    <property type="entry name" value="AMP-bd_C_sf"/>
</dbReference>
<name>A0ABT4S636_9ACTN</name>
<dbReference type="NCBIfam" id="NF004837">
    <property type="entry name" value="PRK06187.1"/>
    <property type="match status" value="1"/>
</dbReference>
<comment type="caution">
    <text evidence="4">The sequence shown here is derived from an EMBL/GenBank/DDBJ whole genome shotgun (WGS) entry which is preliminary data.</text>
</comment>
<feature type="domain" description="AMP-dependent synthetase/ligase" evidence="2">
    <location>
        <begin position="40"/>
        <end position="404"/>
    </location>
</feature>
<feature type="domain" description="AMP-binding enzyme C-terminal" evidence="3">
    <location>
        <begin position="453"/>
        <end position="528"/>
    </location>
</feature>
<reference evidence="4" key="1">
    <citation type="submission" date="2022-11" db="EMBL/GenBank/DDBJ databases">
        <title>Nonomuraea corallina sp. nov., a new species of the genus Nonomuraea isolated from sea side sediment in Thai sea.</title>
        <authorList>
            <person name="Ngamcharungchit C."/>
            <person name="Matsumoto A."/>
            <person name="Suriyachadkun C."/>
            <person name="Panbangred W."/>
            <person name="Inahashi Y."/>
            <person name="Intra B."/>
        </authorList>
    </citation>
    <scope>NUCLEOTIDE SEQUENCE</scope>
    <source>
        <strain evidence="4">MCN248</strain>
    </source>
</reference>
<protein>
    <submittedName>
        <fullName evidence="4">Long-chain fatty acid--CoA ligase</fullName>
    </submittedName>
</protein>
<dbReference type="Pfam" id="PF00501">
    <property type="entry name" value="AMP-binding"/>
    <property type="match status" value="1"/>
</dbReference>
<accession>A0ABT4S636</accession>
<dbReference type="InterPro" id="IPR025110">
    <property type="entry name" value="AMP-bd_C"/>
</dbReference>
<evidence type="ECO:0000256" key="1">
    <source>
        <dbReference type="SAM" id="MobiDB-lite"/>
    </source>
</evidence>
<dbReference type="Pfam" id="PF13193">
    <property type="entry name" value="AMP-binding_C"/>
    <property type="match status" value="1"/>
</dbReference>
<gene>
    <name evidence="4" type="ORF">OUY22_04475</name>
</gene>
<evidence type="ECO:0000259" key="3">
    <source>
        <dbReference type="Pfam" id="PF13193"/>
    </source>
</evidence>
<keyword evidence="4" id="KW-0436">Ligase</keyword>
<dbReference type="Gene3D" id="3.40.50.12780">
    <property type="entry name" value="N-terminal domain of ligase-like"/>
    <property type="match status" value="1"/>
</dbReference>
<evidence type="ECO:0000313" key="5">
    <source>
        <dbReference type="Proteomes" id="UP001144036"/>
    </source>
</evidence>
<dbReference type="RefSeq" id="WP_270153444.1">
    <property type="nucleotide sequence ID" value="NZ_JAPNNL010000010.1"/>
</dbReference>
<evidence type="ECO:0000259" key="2">
    <source>
        <dbReference type="Pfam" id="PF00501"/>
    </source>
</evidence>
<dbReference type="InterPro" id="IPR042099">
    <property type="entry name" value="ANL_N_sf"/>
</dbReference>
<keyword evidence="5" id="KW-1185">Reference proteome</keyword>
<dbReference type="InterPro" id="IPR050237">
    <property type="entry name" value="ATP-dep_AMP-bd_enzyme"/>
</dbReference>
<dbReference type="CDD" id="cd12119">
    <property type="entry name" value="ttLC_FACS_AlkK_like"/>
    <property type="match status" value="1"/>
</dbReference>
<dbReference type="PANTHER" id="PTHR43767">
    <property type="entry name" value="LONG-CHAIN-FATTY-ACID--COA LIGASE"/>
    <property type="match status" value="1"/>
</dbReference>
<dbReference type="SUPFAM" id="SSF56801">
    <property type="entry name" value="Acetyl-CoA synthetase-like"/>
    <property type="match status" value="1"/>
</dbReference>
<dbReference type="Gene3D" id="3.30.300.30">
    <property type="match status" value="1"/>
</dbReference>
<feature type="region of interest" description="Disordered" evidence="1">
    <location>
        <begin position="338"/>
        <end position="363"/>
    </location>
</feature>
<dbReference type="EMBL" id="JAPNNL010000010">
    <property type="protein sequence ID" value="MDA0632663.1"/>
    <property type="molecule type" value="Genomic_DNA"/>
</dbReference>
<dbReference type="PANTHER" id="PTHR43767:SF11">
    <property type="entry name" value="MEDIUM-CHAIN-FATTY-ACID--COA LIGASE"/>
    <property type="match status" value="1"/>
</dbReference>
<sequence>MNRPQISPLSNIGDGDLTVTHILRHGSTWHSGRSVRTVGDDASELRYGDLDGRVAALAHGLHALGVRAGSVVGSLMWNTREHLEAYFAVPAMGALLHTINPRLSAEQLVFTINHAADEVIVADASFLGLLAGIADRLPTVRTVIVVGADAQGEPDAWPGEALRYDEVVAGQPTAYAWPEVHEKAPATLCFTTGTTGDPKGVAYSHRSIWIHAMSLCTANAVALSSRDHGYIITPMFHANAWGYPYATFWAGGDLLLCNRWVDPATVVEAIGRHRPTFSNGVPTVWNEILNHLDADPSRDLGTLDRVVLGGAPIPRTLRTGLKERYGVEALQGWGMTETSPLVTLNRPPRAEEDADPDRRADNQGRVLAGVEIRLVQPDTGEPLPADGRAVGEFELRGPWIADSYHRADAGDKFRDGWLRTGDVGTLDPLGYVTLTDRAKDVIKSGGEWISSNELELAVARHPDVLQAAVIGVPDDRWDERPCVLVVMRDGARTTLADLREALIGTVPKWWVPERWVLLDELPLTSVGKYDKKRMRAIYAEGKLDVRRP</sequence>